<dbReference type="OrthoDB" id="8830751at2759"/>
<keyword evidence="3" id="KW-0547">Nucleotide-binding</keyword>
<dbReference type="SMART" id="SM00175">
    <property type="entry name" value="RAB"/>
    <property type="match status" value="1"/>
</dbReference>
<dbReference type="InParanoid" id="A0A165HK18"/>
<keyword evidence="7" id="KW-1185">Reference proteome</keyword>
<dbReference type="FunFam" id="3.40.50.300:FF:002060">
    <property type="entry name" value="Rho family GTPase"/>
    <property type="match status" value="1"/>
</dbReference>
<dbReference type="GO" id="GO:0007264">
    <property type="term" value="P:small GTPase-mediated signal transduction"/>
    <property type="evidence" value="ECO:0007669"/>
    <property type="project" value="InterPro"/>
</dbReference>
<evidence type="ECO:0000256" key="3">
    <source>
        <dbReference type="ARBA" id="ARBA00022741"/>
    </source>
</evidence>
<organism evidence="6 7">
    <name type="scientific">Calocera cornea HHB12733</name>
    <dbReference type="NCBI Taxonomy" id="1353952"/>
    <lineage>
        <taxon>Eukaryota</taxon>
        <taxon>Fungi</taxon>
        <taxon>Dikarya</taxon>
        <taxon>Basidiomycota</taxon>
        <taxon>Agaricomycotina</taxon>
        <taxon>Dacrymycetes</taxon>
        <taxon>Dacrymycetales</taxon>
        <taxon>Dacrymycetaceae</taxon>
        <taxon>Calocera</taxon>
    </lineage>
</organism>
<evidence type="ECO:0000256" key="5">
    <source>
        <dbReference type="ARBA" id="ARBA00023136"/>
    </source>
</evidence>
<dbReference type="PROSITE" id="PS51420">
    <property type="entry name" value="RHO"/>
    <property type="match status" value="1"/>
</dbReference>
<dbReference type="InterPro" id="IPR005225">
    <property type="entry name" value="Small_GTP-bd"/>
</dbReference>
<accession>A0A165HK18</accession>
<keyword evidence="5" id="KW-0472">Membrane</keyword>
<dbReference type="SMART" id="SM00174">
    <property type="entry name" value="RHO"/>
    <property type="match status" value="1"/>
</dbReference>
<protein>
    <submittedName>
        <fullName evidence="6">Small GTPase-binding protein</fullName>
    </submittedName>
</protein>
<evidence type="ECO:0000256" key="2">
    <source>
        <dbReference type="ARBA" id="ARBA00022481"/>
    </source>
</evidence>
<dbReference type="PROSITE" id="PS51419">
    <property type="entry name" value="RAB"/>
    <property type="match status" value="1"/>
</dbReference>
<dbReference type="GO" id="GO:0005525">
    <property type="term" value="F:GTP binding"/>
    <property type="evidence" value="ECO:0007669"/>
    <property type="project" value="UniProtKB-KW"/>
</dbReference>
<dbReference type="SUPFAM" id="SSF52540">
    <property type="entry name" value="P-loop containing nucleoside triphosphate hydrolases"/>
    <property type="match status" value="1"/>
</dbReference>
<dbReference type="PROSITE" id="PS51421">
    <property type="entry name" value="RAS"/>
    <property type="match status" value="1"/>
</dbReference>
<dbReference type="Proteomes" id="UP000076842">
    <property type="component" value="Unassembled WGS sequence"/>
</dbReference>
<dbReference type="PANTHER" id="PTHR24072">
    <property type="entry name" value="RHO FAMILY GTPASE"/>
    <property type="match status" value="1"/>
</dbReference>
<gene>
    <name evidence="6" type="ORF">CALCODRAFT_481630</name>
</gene>
<dbReference type="InterPro" id="IPR003578">
    <property type="entry name" value="Small_GTPase_Rho"/>
</dbReference>
<sequence>MSGIRRKLVLVGDDTSGKTSLAMVFVKGVDAFSELFSPTVFDYHIANVVVDGRTVELELWDTADSEEFSDRFRALTYTDTQVVLICFGIDNPDSLDNVEEKWAEDVVHHCPDIPYILVGCRKDLRHEAKRIERLAKISRHPVTPEEGMAVAEKINAHRYLECSAKMDEGVQEVFIAAARAALLPQKSKKGNPKCIIA</sequence>
<keyword evidence="4" id="KW-0342">GTP-binding</keyword>
<dbReference type="Pfam" id="PF00071">
    <property type="entry name" value="Ras"/>
    <property type="match status" value="1"/>
</dbReference>
<keyword evidence="2" id="KW-0488">Methylation</keyword>
<evidence type="ECO:0000313" key="7">
    <source>
        <dbReference type="Proteomes" id="UP000076842"/>
    </source>
</evidence>
<evidence type="ECO:0000256" key="4">
    <source>
        <dbReference type="ARBA" id="ARBA00023134"/>
    </source>
</evidence>
<evidence type="ECO:0000313" key="6">
    <source>
        <dbReference type="EMBL" id="KZT59397.1"/>
    </source>
</evidence>
<dbReference type="STRING" id="1353952.A0A165HK18"/>
<dbReference type="GO" id="GO:0016020">
    <property type="term" value="C:membrane"/>
    <property type="evidence" value="ECO:0007669"/>
    <property type="project" value="UniProtKB-SubCell"/>
</dbReference>
<evidence type="ECO:0000256" key="1">
    <source>
        <dbReference type="ARBA" id="ARBA00004370"/>
    </source>
</evidence>
<dbReference type="PRINTS" id="PR00449">
    <property type="entry name" value="RASTRNSFRMNG"/>
</dbReference>
<reference evidence="6 7" key="1">
    <citation type="journal article" date="2016" name="Mol. Biol. Evol.">
        <title>Comparative Genomics of Early-Diverging Mushroom-Forming Fungi Provides Insights into the Origins of Lignocellulose Decay Capabilities.</title>
        <authorList>
            <person name="Nagy L.G."/>
            <person name="Riley R."/>
            <person name="Tritt A."/>
            <person name="Adam C."/>
            <person name="Daum C."/>
            <person name="Floudas D."/>
            <person name="Sun H."/>
            <person name="Yadav J.S."/>
            <person name="Pangilinan J."/>
            <person name="Larsson K.H."/>
            <person name="Matsuura K."/>
            <person name="Barry K."/>
            <person name="Labutti K."/>
            <person name="Kuo R."/>
            <person name="Ohm R.A."/>
            <person name="Bhattacharya S.S."/>
            <person name="Shirouzu T."/>
            <person name="Yoshinaga Y."/>
            <person name="Martin F.M."/>
            <person name="Grigoriev I.V."/>
            <person name="Hibbett D.S."/>
        </authorList>
    </citation>
    <scope>NUCLEOTIDE SEQUENCE [LARGE SCALE GENOMIC DNA]</scope>
    <source>
        <strain evidence="6 7">HHB12733</strain>
    </source>
</reference>
<dbReference type="AlphaFoldDB" id="A0A165HK18"/>
<comment type="subcellular location">
    <subcellularLocation>
        <location evidence="1">Membrane</location>
    </subcellularLocation>
</comment>
<dbReference type="EMBL" id="KV423941">
    <property type="protein sequence ID" value="KZT59397.1"/>
    <property type="molecule type" value="Genomic_DNA"/>
</dbReference>
<dbReference type="InterPro" id="IPR001806">
    <property type="entry name" value="Small_GTPase"/>
</dbReference>
<dbReference type="SMART" id="SM00173">
    <property type="entry name" value="RAS"/>
    <property type="match status" value="1"/>
</dbReference>
<dbReference type="Gene3D" id="3.40.50.300">
    <property type="entry name" value="P-loop containing nucleotide triphosphate hydrolases"/>
    <property type="match status" value="1"/>
</dbReference>
<dbReference type="InterPro" id="IPR027417">
    <property type="entry name" value="P-loop_NTPase"/>
</dbReference>
<proteinExistence type="predicted"/>
<dbReference type="NCBIfam" id="TIGR00231">
    <property type="entry name" value="small_GTP"/>
    <property type="match status" value="1"/>
</dbReference>
<name>A0A165HK18_9BASI</name>
<dbReference type="GO" id="GO:0003924">
    <property type="term" value="F:GTPase activity"/>
    <property type="evidence" value="ECO:0007669"/>
    <property type="project" value="InterPro"/>
</dbReference>